<organism evidence="2 3">
    <name type="scientific">Undibacterium pigrum</name>
    <dbReference type="NCBI Taxonomy" id="401470"/>
    <lineage>
        <taxon>Bacteria</taxon>
        <taxon>Pseudomonadati</taxon>
        <taxon>Pseudomonadota</taxon>
        <taxon>Betaproteobacteria</taxon>
        <taxon>Burkholderiales</taxon>
        <taxon>Oxalobacteraceae</taxon>
        <taxon>Undibacterium</taxon>
    </lineage>
</organism>
<dbReference type="AlphaFoldDB" id="A0A318IVB5"/>
<dbReference type="EMBL" id="QJKB01000014">
    <property type="protein sequence ID" value="PXX37887.1"/>
    <property type="molecule type" value="Genomic_DNA"/>
</dbReference>
<dbReference type="Proteomes" id="UP000247792">
    <property type="component" value="Unassembled WGS sequence"/>
</dbReference>
<gene>
    <name evidence="2" type="ORF">DFR42_11446</name>
</gene>
<proteinExistence type="predicted"/>
<comment type="caution">
    <text evidence="2">The sequence shown here is derived from an EMBL/GenBank/DDBJ whole genome shotgun (WGS) entry which is preliminary data.</text>
</comment>
<accession>A0A318IVB5</accession>
<evidence type="ECO:0000313" key="2">
    <source>
        <dbReference type="EMBL" id="PXX37887.1"/>
    </source>
</evidence>
<name>A0A318IVB5_9BURK</name>
<keyword evidence="3" id="KW-1185">Reference proteome</keyword>
<dbReference type="OrthoDB" id="10006972at2"/>
<dbReference type="RefSeq" id="WP_110257856.1">
    <property type="nucleotide sequence ID" value="NZ_QJKB01000014.1"/>
</dbReference>
<sequence length="163" mass="17757">MNAHHFHQLGLIICGLLMFTQYACAYEVRQLAGEDKTEQTLSTPKESVTHLSTTVAENAQADSAPAAVPAPAPADPLLAGRAGNSQNSNGQGMYARVTKEYYNQAAAVPGKQEKADTLSKFGFRYSPTGNDRIWLEYRLSDKAALRLRGAAHRGVRVLAVFEY</sequence>
<feature type="region of interest" description="Disordered" evidence="1">
    <location>
        <begin position="60"/>
        <end position="89"/>
    </location>
</feature>
<reference evidence="2 3" key="1">
    <citation type="submission" date="2018-05" db="EMBL/GenBank/DDBJ databases">
        <title>Genomic Encyclopedia of Type Strains, Phase IV (KMG-IV): sequencing the most valuable type-strain genomes for metagenomic binning, comparative biology and taxonomic classification.</title>
        <authorList>
            <person name="Goeker M."/>
        </authorList>
    </citation>
    <scope>NUCLEOTIDE SEQUENCE [LARGE SCALE GENOMIC DNA]</scope>
    <source>
        <strain evidence="2 3">DSM 19792</strain>
    </source>
</reference>
<evidence type="ECO:0000313" key="3">
    <source>
        <dbReference type="Proteomes" id="UP000247792"/>
    </source>
</evidence>
<protein>
    <submittedName>
        <fullName evidence="2">Uncharacterized protein</fullName>
    </submittedName>
</protein>
<evidence type="ECO:0000256" key="1">
    <source>
        <dbReference type="SAM" id="MobiDB-lite"/>
    </source>
</evidence>